<accession>A0A9D2PFI6</accession>
<reference evidence="2" key="1">
    <citation type="journal article" date="2021" name="PeerJ">
        <title>Extensive microbial diversity within the chicken gut microbiome revealed by metagenomics and culture.</title>
        <authorList>
            <person name="Gilroy R."/>
            <person name="Ravi A."/>
            <person name="Getino M."/>
            <person name="Pursley I."/>
            <person name="Horton D.L."/>
            <person name="Alikhan N.F."/>
            <person name="Baker D."/>
            <person name="Gharbi K."/>
            <person name="Hall N."/>
            <person name="Watson M."/>
            <person name="Adriaenssens E.M."/>
            <person name="Foster-Nyarko E."/>
            <person name="Jarju S."/>
            <person name="Secka A."/>
            <person name="Antonio M."/>
            <person name="Oren A."/>
            <person name="Chaudhuri R.R."/>
            <person name="La Ragione R."/>
            <person name="Hildebrand F."/>
            <person name="Pallen M.J."/>
        </authorList>
    </citation>
    <scope>NUCLEOTIDE SEQUENCE</scope>
    <source>
        <strain evidence="2">ChiSjej3B21-8574</strain>
    </source>
</reference>
<dbReference type="Proteomes" id="UP000823904">
    <property type="component" value="Unassembled WGS sequence"/>
</dbReference>
<proteinExistence type="predicted"/>
<comment type="caution">
    <text evidence="2">The sequence shown here is derived from an EMBL/GenBank/DDBJ whole genome shotgun (WGS) entry which is preliminary data.</text>
</comment>
<reference evidence="2" key="2">
    <citation type="submission" date="2021-04" db="EMBL/GenBank/DDBJ databases">
        <authorList>
            <person name="Gilroy R."/>
        </authorList>
    </citation>
    <scope>NUCLEOTIDE SEQUENCE</scope>
    <source>
        <strain evidence="2">ChiSjej3B21-8574</strain>
    </source>
</reference>
<dbReference type="AlphaFoldDB" id="A0A9D2PFI6"/>
<dbReference type="Pfam" id="PF11195">
    <property type="entry name" value="Tad2-like"/>
    <property type="match status" value="1"/>
</dbReference>
<evidence type="ECO:0000313" key="2">
    <source>
        <dbReference type="EMBL" id="HJC49106.1"/>
    </source>
</evidence>
<name>A0A9D2PFI6_9FIRM</name>
<sequence>MEFTEALKNMKAGIPMKLPSWGGYWFWDPEKETIMMKCRKIDSETGKDLLDIRETQRVEYTLTNILSDEWVPATEENTTILGGTPTFSFGDAIKCMRRGLKVKRQGWNGKNQHIELAMNISYVASDGSVQNCDHDAIGNMAIAFVGTSGVQLGWLASQADMLAEDWVFAE</sequence>
<dbReference type="EMBL" id="DWWD01000005">
    <property type="protein sequence ID" value="HJC49106.1"/>
    <property type="molecule type" value="Genomic_DNA"/>
</dbReference>
<gene>
    <name evidence="2" type="ORF">H9754_00765</name>
</gene>
<feature type="domain" description="Thoeris anti-defense 2-like" evidence="1">
    <location>
        <begin position="88"/>
        <end position="167"/>
    </location>
</feature>
<organism evidence="2 3">
    <name type="scientific">Candidatus Anaerostipes avistercoris</name>
    <dbReference type="NCBI Taxonomy" id="2838462"/>
    <lineage>
        <taxon>Bacteria</taxon>
        <taxon>Bacillati</taxon>
        <taxon>Bacillota</taxon>
        <taxon>Clostridia</taxon>
        <taxon>Lachnospirales</taxon>
        <taxon>Lachnospiraceae</taxon>
        <taxon>Anaerostipes</taxon>
    </lineage>
</organism>
<dbReference type="InterPro" id="IPR021361">
    <property type="entry name" value="Tad2-like_dom"/>
</dbReference>
<evidence type="ECO:0000259" key="1">
    <source>
        <dbReference type="Pfam" id="PF11195"/>
    </source>
</evidence>
<protein>
    <submittedName>
        <fullName evidence="2">DUF2829 domain-containing protein</fullName>
    </submittedName>
</protein>
<evidence type="ECO:0000313" key="3">
    <source>
        <dbReference type="Proteomes" id="UP000823904"/>
    </source>
</evidence>